<dbReference type="GO" id="GO:0016853">
    <property type="term" value="F:isomerase activity"/>
    <property type="evidence" value="ECO:0007669"/>
    <property type="project" value="UniProtKB-KW"/>
</dbReference>
<evidence type="ECO:0000259" key="1">
    <source>
        <dbReference type="Pfam" id="PF01261"/>
    </source>
</evidence>
<reference evidence="2" key="1">
    <citation type="journal article" date="2014" name="Int. J. Syst. Evol. Microbiol.">
        <title>Complete genome sequence of Corynebacterium casei LMG S-19264T (=DSM 44701T), isolated from a smear-ripened cheese.</title>
        <authorList>
            <consortium name="US DOE Joint Genome Institute (JGI-PGF)"/>
            <person name="Walter F."/>
            <person name="Albersmeier A."/>
            <person name="Kalinowski J."/>
            <person name="Ruckert C."/>
        </authorList>
    </citation>
    <scope>NUCLEOTIDE SEQUENCE</scope>
    <source>
        <strain evidence="2">NBRC 108769</strain>
    </source>
</reference>
<proteinExistence type="predicted"/>
<dbReference type="InterPro" id="IPR050312">
    <property type="entry name" value="IolE/XylAMocC-like"/>
</dbReference>
<dbReference type="PANTHER" id="PTHR12110:SF41">
    <property type="entry name" value="INOSOSE DEHYDRATASE"/>
    <property type="match status" value="1"/>
</dbReference>
<keyword evidence="3" id="KW-1185">Reference proteome</keyword>
<dbReference type="InterPro" id="IPR006311">
    <property type="entry name" value="TAT_signal"/>
</dbReference>
<dbReference type="RefSeq" id="WP_235293530.1">
    <property type="nucleotide sequence ID" value="NZ_BSOH01000037.1"/>
</dbReference>
<reference evidence="2" key="2">
    <citation type="submission" date="2023-01" db="EMBL/GenBank/DDBJ databases">
        <title>Draft genome sequence of Portibacter lacus strain NBRC 108769.</title>
        <authorList>
            <person name="Sun Q."/>
            <person name="Mori K."/>
        </authorList>
    </citation>
    <scope>NUCLEOTIDE SEQUENCE</scope>
    <source>
        <strain evidence="2">NBRC 108769</strain>
    </source>
</reference>
<organism evidence="2 3">
    <name type="scientific">Portibacter lacus</name>
    <dbReference type="NCBI Taxonomy" id="1099794"/>
    <lineage>
        <taxon>Bacteria</taxon>
        <taxon>Pseudomonadati</taxon>
        <taxon>Bacteroidota</taxon>
        <taxon>Saprospiria</taxon>
        <taxon>Saprospirales</taxon>
        <taxon>Haliscomenobacteraceae</taxon>
        <taxon>Portibacter</taxon>
    </lineage>
</organism>
<dbReference type="InterPro" id="IPR036237">
    <property type="entry name" value="Xyl_isomerase-like_sf"/>
</dbReference>
<accession>A0AA37WGL7</accession>
<dbReference type="AlphaFoldDB" id="A0AA37WGL7"/>
<comment type="caution">
    <text evidence="2">The sequence shown here is derived from an EMBL/GenBank/DDBJ whole genome shotgun (WGS) entry which is preliminary data.</text>
</comment>
<dbReference type="InterPro" id="IPR013022">
    <property type="entry name" value="Xyl_isomerase-like_TIM-brl"/>
</dbReference>
<gene>
    <name evidence="2" type="ORF">GCM10007940_46240</name>
</gene>
<dbReference type="EMBL" id="BSOH01000037">
    <property type="protein sequence ID" value="GLR20008.1"/>
    <property type="molecule type" value="Genomic_DNA"/>
</dbReference>
<keyword evidence="2" id="KW-0413">Isomerase</keyword>
<name>A0AA37WGL7_9BACT</name>
<dbReference type="PANTHER" id="PTHR12110">
    <property type="entry name" value="HYDROXYPYRUVATE ISOMERASE"/>
    <property type="match status" value="1"/>
</dbReference>
<dbReference type="Proteomes" id="UP001156666">
    <property type="component" value="Unassembled WGS sequence"/>
</dbReference>
<dbReference type="PROSITE" id="PS51318">
    <property type="entry name" value="TAT"/>
    <property type="match status" value="1"/>
</dbReference>
<sequence length="296" mass="33347">MNTNRRKFLRQGGQFAAGLMILPALACKQTKVIGGNAITGDLDRFGIQLYTLRDQMPKDPKGVLRKLSTYGYNTIESYEGKQGMFWGMTNKEFKSYMDELGMKIVSSHMNIDNDLQRKAAEAAEIGMDYVICPYIGPQKSMDAWKGVCDKFNKAGEICKKEGIKFAYHNHAYSFKAFSGMIPHDYLMDNTDADLVKHEMDIYWVVTGGADPIDYLKKYSGRFTLCHVKDRLKTATADETDATCVVGTGMIDFPKILKVAKENGMEHFILEQERYDNTTSLGAAEAGAKYLQKFKYA</sequence>
<dbReference type="Gene3D" id="3.20.20.150">
    <property type="entry name" value="Divalent-metal-dependent TIM barrel enzymes"/>
    <property type="match status" value="1"/>
</dbReference>
<evidence type="ECO:0000313" key="3">
    <source>
        <dbReference type="Proteomes" id="UP001156666"/>
    </source>
</evidence>
<dbReference type="Pfam" id="PF01261">
    <property type="entry name" value="AP_endonuc_2"/>
    <property type="match status" value="1"/>
</dbReference>
<evidence type="ECO:0000313" key="2">
    <source>
        <dbReference type="EMBL" id="GLR20008.1"/>
    </source>
</evidence>
<feature type="domain" description="Xylose isomerase-like TIM barrel" evidence="1">
    <location>
        <begin position="65"/>
        <end position="292"/>
    </location>
</feature>
<dbReference type="SUPFAM" id="SSF51658">
    <property type="entry name" value="Xylose isomerase-like"/>
    <property type="match status" value="1"/>
</dbReference>
<protein>
    <submittedName>
        <fullName evidence="2">Sugar phosphate isomerase</fullName>
    </submittedName>
</protein>